<keyword evidence="8" id="KW-1185">Reference proteome</keyword>
<evidence type="ECO:0000313" key="6">
    <source>
        <dbReference type="EMBL" id="MDV6306112.1"/>
    </source>
</evidence>
<feature type="DNA-binding region" description="H-T-H motif" evidence="4">
    <location>
        <begin position="36"/>
        <end position="55"/>
    </location>
</feature>
<evidence type="ECO:0000313" key="7">
    <source>
        <dbReference type="EMBL" id="MDV6310670.1"/>
    </source>
</evidence>
<evidence type="ECO:0000313" key="8">
    <source>
        <dbReference type="Proteomes" id="UP001185779"/>
    </source>
</evidence>
<keyword evidence="3" id="KW-0804">Transcription</keyword>
<reference evidence="7 8" key="1">
    <citation type="submission" date="2023-10" db="EMBL/GenBank/DDBJ databases">
        <title>Development of a sustainable strategy for remediation of hydrocarbon-contaminated territories based on the waste exchange concept.</title>
        <authorList>
            <person name="Krivoruchko A."/>
        </authorList>
    </citation>
    <scope>NUCLEOTIDE SEQUENCE</scope>
    <source>
        <strain evidence="6 8">IEGM 1266</strain>
        <strain evidence="7">IEGM 1279</strain>
    </source>
</reference>
<dbReference type="AlphaFoldDB" id="A0AAE4QZM7"/>
<proteinExistence type="predicted"/>
<evidence type="ECO:0000256" key="3">
    <source>
        <dbReference type="ARBA" id="ARBA00023163"/>
    </source>
</evidence>
<name>A0AAE4QZM7_9ACTN</name>
<dbReference type="GO" id="GO:0003700">
    <property type="term" value="F:DNA-binding transcription factor activity"/>
    <property type="evidence" value="ECO:0007669"/>
    <property type="project" value="TreeGrafter"/>
</dbReference>
<dbReference type="SUPFAM" id="SSF46689">
    <property type="entry name" value="Homeodomain-like"/>
    <property type="match status" value="1"/>
</dbReference>
<keyword evidence="2 4" id="KW-0238">DNA-binding</keyword>
<evidence type="ECO:0000313" key="9">
    <source>
        <dbReference type="Proteomes" id="UP001185922"/>
    </source>
</evidence>
<dbReference type="PRINTS" id="PR00455">
    <property type="entry name" value="HTHTETR"/>
</dbReference>
<dbReference type="InterPro" id="IPR036271">
    <property type="entry name" value="Tet_transcr_reg_TetR-rel_C_sf"/>
</dbReference>
<feature type="domain" description="HTH tetR-type" evidence="5">
    <location>
        <begin position="13"/>
        <end position="73"/>
    </location>
</feature>
<dbReference type="PROSITE" id="PS50977">
    <property type="entry name" value="HTH_TETR_2"/>
    <property type="match status" value="1"/>
</dbReference>
<evidence type="ECO:0000256" key="1">
    <source>
        <dbReference type="ARBA" id="ARBA00023015"/>
    </source>
</evidence>
<dbReference type="SUPFAM" id="SSF48498">
    <property type="entry name" value="Tetracyclin repressor-like, C-terminal domain"/>
    <property type="match status" value="1"/>
</dbReference>
<evidence type="ECO:0000259" key="5">
    <source>
        <dbReference type="PROSITE" id="PS50977"/>
    </source>
</evidence>
<dbReference type="Proteomes" id="UP001185779">
    <property type="component" value="Unassembled WGS sequence"/>
</dbReference>
<sequence>MMADPTQRRRNAEATREALLEAARTLLAERGATQTTTRDIAAVVGVNQALINRYFGSKENLFVEAVRTGGSGAAGLVASTPLADLPDKILREVLDVSASGGGSTALLAGVVNNETINDLIRSIIEDVFTRQLGDRLGGDSGGLRAELLNALVVGITIMRHKIESPALSQASMDEISDYVTRMAAPLLTDDR</sequence>
<evidence type="ECO:0000256" key="2">
    <source>
        <dbReference type="ARBA" id="ARBA00023125"/>
    </source>
</evidence>
<dbReference type="InterPro" id="IPR050109">
    <property type="entry name" value="HTH-type_TetR-like_transc_reg"/>
</dbReference>
<accession>A0AAE4QZM7</accession>
<dbReference type="Pfam" id="PF17920">
    <property type="entry name" value="TetR_C_16"/>
    <property type="match status" value="1"/>
</dbReference>
<comment type="caution">
    <text evidence="7">The sequence shown here is derived from an EMBL/GenBank/DDBJ whole genome shotgun (WGS) entry which is preliminary data.</text>
</comment>
<dbReference type="Gene3D" id="1.10.357.10">
    <property type="entry name" value="Tetracycline Repressor, domain 2"/>
    <property type="match status" value="1"/>
</dbReference>
<gene>
    <name evidence="6" type="ORF">R3P94_01930</name>
    <name evidence="7" type="ORF">R3Q15_01935</name>
</gene>
<evidence type="ECO:0000256" key="4">
    <source>
        <dbReference type="PROSITE-ProRule" id="PRU00335"/>
    </source>
</evidence>
<dbReference type="Gene3D" id="1.10.10.60">
    <property type="entry name" value="Homeodomain-like"/>
    <property type="match status" value="1"/>
</dbReference>
<dbReference type="GO" id="GO:0000976">
    <property type="term" value="F:transcription cis-regulatory region binding"/>
    <property type="evidence" value="ECO:0007669"/>
    <property type="project" value="TreeGrafter"/>
</dbReference>
<dbReference type="EMBL" id="JAWLKI010000001">
    <property type="protein sequence ID" value="MDV6306112.1"/>
    <property type="molecule type" value="Genomic_DNA"/>
</dbReference>
<dbReference type="EMBL" id="JAWLKH010000001">
    <property type="protein sequence ID" value="MDV6310670.1"/>
    <property type="molecule type" value="Genomic_DNA"/>
</dbReference>
<keyword evidence="1" id="KW-0805">Transcription regulation</keyword>
<dbReference type="RefSeq" id="WP_024497131.1">
    <property type="nucleotide sequence ID" value="NZ_CP091855.1"/>
</dbReference>
<dbReference type="InterPro" id="IPR009057">
    <property type="entry name" value="Homeodomain-like_sf"/>
</dbReference>
<dbReference type="PANTHER" id="PTHR30055">
    <property type="entry name" value="HTH-TYPE TRANSCRIPTIONAL REGULATOR RUTR"/>
    <property type="match status" value="1"/>
</dbReference>
<dbReference type="Pfam" id="PF00440">
    <property type="entry name" value="TetR_N"/>
    <property type="match status" value="1"/>
</dbReference>
<dbReference type="GeneID" id="77173042"/>
<dbReference type="InterPro" id="IPR001647">
    <property type="entry name" value="HTH_TetR"/>
</dbReference>
<dbReference type="InterPro" id="IPR041678">
    <property type="entry name" value="TetR_C_16"/>
</dbReference>
<organism evidence="7 9">
    <name type="scientific">Gordonia amicalis</name>
    <dbReference type="NCBI Taxonomy" id="89053"/>
    <lineage>
        <taxon>Bacteria</taxon>
        <taxon>Bacillati</taxon>
        <taxon>Actinomycetota</taxon>
        <taxon>Actinomycetes</taxon>
        <taxon>Mycobacteriales</taxon>
        <taxon>Gordoniaceae</taxon>
        <taxon>Gordonia</taxon>
    </lineage>
</organism>
<dbReference type="PANTHER" id="PTHR30055:SF234">
    <property type="entry name" value="HTH-TYPE TRANSCRIPTIONAL REGULATOR BETI"/>
    <property type="match status" value="1"/>
</dbReference>
<protein>
    <submittedName>
        <fullName evidence="7">TetR family transcriptional regulator</fullName>
    </submittedName>
</protein>
<dbReference type="Proteomes" id="UP001185922">
    <property type="component" value="Unassembled WGS sequence"/>
</dbReference>